<reference evidence="3 4" key="1">
    <citation type="submission" date="2023-10" db="EMBL/GenBank/DDBJ databases">
        <title>Nicoliella lavandulae sp. nov. isolated from Lavandula angustifolia flowers.</title>
        <authorList>
            <person name="Alcantara C."/>
            <person name="Zuniga M."/>
            <person name="Landete J.M."/>
            <person name="Monedero V."/>
        </authorList>
    </citation>
    <scope>NUCLEOTIDE SEQUENCE [LARGE SCALE GENOMIC DNA]</scope>
    <source>
        <strain evidence="3 4">Es01</strain>
    </source>
</reference>
<dbReference type="Gene3D" id="1.25.40.10">
    <property type="entry name" value="Tetratricopeptide repeat domain"/>
    <property type="match status" value="2"/>
</dbReference>
<keyword evidence="4" id="KW-1185">Reference proteome</keyword>
<feature type="compositionally biased region" description="Polar residues" evidence="2">
    <location>
        <begin position="1"/>
        <end position="12"/>
    </location>
</feature>
<comment type="caution">
    <text evidence="3">The sequence shown here is derived from an EMBL/GenBank/DDBJ whole genome shotgun (WGS) entry which is preliminary data.</text>
</comment>
<dbReference type="RefSeq" id="WP_339960582.1">
    <property type="nucleotide sequence ID" value="NZ_JAWMWH010000001.1"/>
</dbReference>
<evidence type="ECO:0000313" key="3">
    <source>
        <dbReference type="EMBL" id="MEJ6400781.1"/>
    </source>
</evidence>
<dbReference type="PROSITE" id="PS50005">
    <property type="entry name" value="TPR"/>
    <property type="match status" value="2"/>
</dbReference>
<evidence type="ECO:0000256" key="2">
    <source>
        <dbReference type="SAM" id="MobiDB-lite"/>
    </source>
</evidence>
<accession>A0ABU8SLM5</accession>
<sequence>MTEDNNQINNQEHQAHVAKVRAEKQKQADETLHKLVKDIDEHPHDYRTYYDLGTFLVQLRNYNQAEELLMKAMGLFADQSKKAKNTLMYGLGNVYYAAGEYDKAIQQFNQIDDQKLQFDSYIMLAQSYMSKQNYKKAVVFALTAQGMRRQDPSVNQILGDSLLALGNFSEAAQFFDIVLKNDDHNGKANFDRGLIAMVLGEPFDDYFAKAKRYDHRYFEKGQSRLKDIEKFIQIQKKRDK</sequence>
<protein>
    <submittedName>
        <fullName evidence="3">Tetratricopeptide repeat protein</fullName>
    </submittedName>
</protein>
<proteinExistence type="predicted"/>
<dbReference type="Pfam" id="PF13432">
    <property type="entry name" value="TPR_16"/>
    <property type="match status" value="1"/>
</dbReference>
<dbReference type="SMART" id="SM00028">
    <property type="entry name" value="TPR"/>
    <property type="match status" value="4"/>
</dbReference>
<organism evidence="3 4">
    <name type="scientific">Nicoliella lavandulae</name>
    <dbReference type="NCBI Taxonomy" id="3082954"/>
    <lineage>
        <taxon>Bacteria</taxon>
        <taxon>Bacillati</taxon>
        <taxon>Bacillota</taxon>
        <taxon>Bacilli</taxon>
        <taxon>Lactobacillales</taxon>
        <taxon>Lactobacillaceae</taxon>
        <taxon>Nicoliella</taxon>
    </lineage>
</organism>
<keyword evidence="1" id="KW-0802">TPR repeat</keyword>
<feature type="repeat" description="TPR" evidence="1">
    <location>
        <begin position="85"/>
        <end position="118"/>
    </location>
</feature>
<dbReference type="Pfam" id="PF13424">
    <property type="entry name" value="TPR_12"/>
    <property type="match status" value="1"/>
</dbReference>
<dbReference type="Pfam" id="PF13181">
    <property type="entry name" value="TPR_8"/>
    <property type="match status" value="1"/>
</dbReference>
<feature type="region of interest" description="Disordered" evidence="2">
    <location>
        <begin position="1"/>
        <end position="23"/>
    </location>
</feature>
<evidence type="ECO:0000313" key="4">
    <source>
        <dbReference type="Proteomes" id="UP001370590"/>
    </source>
</evidence>
<dbReference type="EMBL" id="JAWMWH010000001">
    <property type="protein sequence ID" value="MEJ6400781.1"/>
    <property type="molecule type" value="Genomic_DNA"/>
</dbReference>
<dbReference type="SUPFAM" id="SSF48452">
    <property type="entry name" value="TPR-like"/>
    <property type="match status" value="1"/>
</dbReference>
<dbReference type="InterPro" id="IPR011990">
    <property type="entry name" value="TPR-like_helical_dom_sf"/>
</dbReference>
<gene>
    <name evidence="3" type="ORF">R4146_06350</name>
</gene>
<dbReference type="PANTHER" id="PTHR12558">
    <property type="entry name" value="CELL DIVISION CYCLE 16,23,27"/>
    <property type="match status" value="1"/>
</dbReference>
<feature type="repeat" description="TPR" evidence="1">
    <location>
        <begin position="46"/>
        <end position="79"/>
    </location>
</feature>
<dbReference type="PANTHER" id="PTHR12558:SF13">
    <property type="entry name" value="CELL DIVISION CYCLE PROTEIN 27 HOMOLOG"/>
    <property type="match status" value="1"/>
</dbReference>
<dbReference type="Proteomes" id="UP001370590">
    <property type="component" value="Unassembled WGS sequence"/>
</dbReference>
<dbReference type="InterPro" id="IPR019734">
    <property type="entry name" value="TPR_rpt"/>
</dbReference>
<name>A0ABU8SLM5_9LACO</name>
<evidence type="ECO:0000256" key="1">
    <source>
        <dbReference type="PROSITE-ProRule" id="PRU00339"/>
    </source>
</evidence>